<evidence type="ECO:0000256" key="6">
    <source>
        <dbReference type="ARBA" id="ARBA00023170"/>
    </source>
</evidence>
<dbReference type="GO" id="GO:0030424">
    <property type="term" value="C:axon"/>
    <property type="evidence" value="ECO:0007669"/>
    <property type="project" value="TreeGrafter"/>
</dbReference>
<dbReference type="GO" id="GO:0050909">
    <property type="term" value="P:sensory perception of taste"/>
    <property type="evidence" value="ECO:0007669"/>
    <property type="project" value="InterPro"/>
</dbReference>
<feature type="transmembrane region" description="Helical" evidence="8">
    <location>
        <begin position="65"/>
        <end position="85"/>
    </location>
</feature>
<evidence type="ECO:0000313" key="10">
    <source>
        <dbReference type="Proteomes" id="UP000027135"/>
    </source>
</evidence>
<name>A0A067QR19_ZOONE</name>
<evidence type="ECO:0000256" key="3">
    <source>
        <dbReference type="ARBA" id="ARBA00022692"/>
    </source>
</evidence>
<comment type="subcellular location">
    <subcellularLocation>
        <location evidence="1 8">Cell membrane</location>
        <topology evidence="1 8">Multi-pass membrane protein</topology>
    </subcellularLocation>
</comment>
<feature type="transmembrane region" description="Helical" evidence="8">
    <location>
        <begin position="368"/>
        <end position="386"/>
    </location>
</feature>
<dbReference type="PANTHER" id="PTHR21143">
    <property type="entry name" value="INVERTEBRATE GUSTATORY RECEPTOR"/>
    <property type="match status" value="1"/>
</dbReference>
<sequence length="406" mass="45885">MTMLHINSTPLFRRVEPEPPIRLVHGHLYDLLKPLWLELRLLGALPVEKIATGCGQPVFKQTFIATLYSVTIYVIVGVCIVYTGLVKLKEVRALKTSEFDEIVNGYLFLVYLAPHFAVPICNWIQAGQIACFLNDWTTFQTHFEHVTGNTLHMKVWHKAIVILAVLIPLSTTVSIVVDWLVMPEFKLWEIYCYSYTCTLVHLHIALWFMMCYSVTSTAHRLVNILRQGLGNGRKVSDYHSLWQDLSRLSRKMGDCVCYIYGVIIVIWFAALTLSLYGGLTGILDHGVDLRGFALLANALLCTSVLFVISDAGQRLSEEMGPNFYCTLQTLHLGVNKEVRQELNMFQYDVAMNPPVISLGGYVTVNRNLLLSLLATMVSHMVILLQFRVGAEPNTLNSAKRTNVFNQ</sequence>
<dbReference type="AlphaFoldDB" id="A0A067QR19"/>
<dbReference type="PANTHER" id="PTHR21143:SF121">
    <property type="entry name" value="GUSTATORY AND ODORANT RECEPTOR 21A"/>
    <property type="match status" value="1"/>
</dbReference>
<dbReference type="EMBL" id="KK853064">
    <property type="protein sequence ID" value="KDR11871.1"/>
    <property type="molecule type" value="Genomic_DNA"/>
</dbReference>
<keyword evidence="5 8" id="KW-0472">Membrane</keyword>
<reference evidence="9 10" key="1">
    <citation type="journal article" date="2014" name="Nat. Commun.">
        <title>Molecular traces of alternative social organization in a termite genome.</title>
        <authorList>
            <person name="Terrapon N."/>
            <person name="Li C."/>
            <person name="Robertson H.M."/>
            <person name="Ji L."/>
            <person name="Meng X."/>
            <person name="Booth W."/>
            <person name="Chen Z."/>
            <person name="Childers C.P."/>
            <person name="Glastad K.M."/>
            <person name="Gokhale K."/>
            <person name="Gowin J."/>
            <person name="Gronenberg W."/>
            <person name="Hermansen R.A."/>
            <person name="Hu H."/>
            <person name="Hunt B.G."/>
            <person name="Huylmans A.K."/>
            <person name="Khalil S.M."/>
            <person name="Mitchell R.D."/>
            <person name="Munoz-Torres M.C."/>
            <person name="Mustard J.A."/>
            <person name="Pan H."/>
            <person name="Reese J.T."/>
            <person name="Scharf M.E."/>
            <person name="Sun F."/>
            <person name="Vogel H."/>
            <person name="Xiao J."/>
            <person name="Yang W."/>
            <person name="Yang Z."/>
            <person name="Yang Z."/>
            <person name="Zhou J."/>
            <person name="Zhu J."/>
            <person name="Brent C.S."/>
            <person name="Elsik C.G."/>
            <person name="Goodisman M.A."/>
            <person name="Liberles D.A."/>
            <person name="Roe R.M."/>
            <person name="Vargo E.L."/>
            <person name="Vilcinskas A."/>
            <person name="Wang J."/>
            <person name="Bornberg-Bauer E."/>
            <person name="Korb J."/>
            <person name="Zhang G."/>
            <person name="Liebig J."/>
        </authorList>
    </citation>
    <scope>NUCLEOTIDE SEQUENCE [LARGE SCALE GENOMIC DNA]</scope>
    <source>
        <tissue evidence="9">Whole organism</tissue>
    </source>
</reference>
<evidence type="ECO:0000256" key="2">
    <source>
        <dbReference type="ARBA" id="ARBA00022475"/>
    </source>
</evidence>
<comment type="caution">
    <text evidence="8">Lacks conserved residue(s) required for the propagation of feature annotation.</text>
</comment>
<feature type="transmembrane region" description="Helical" evidence="8">
    <location>
        <begin position="291"/>
        <end position="309"/>
    </location>
</feature>
<dbReference type="InParanoid" id="A0A067QR19"/>
<feature type="transmembrane region" description="Helical" evidence="8">
    <location>
        <begin position="193"/>
        <end position="214"/>
    </location>
</feature>
<proteinExistence type="inferred from homology"/>
<organism evidence="9 10">
    <name type="scientific">Zootermopsis nevadensis</name>
    <name type="common">Dampwood termite</name>
    <dbReference type="NCBI Taxonomy" id="136037"/>
    <lineage>
        <taxon>Eukaryota</taxon>
        <taxon>Metazoa</taxon>
        <taxon>Ecdysozoa</taxon>
        <taxon>Arthropoda</taxon>
        <taxon>Hexapoda</taxon>
        <taxon>Insecta</taxon>
        <taxon>Pterygota</taxon>
        <taxon>Neoptera</taxon>
        <taxon>Polyneoptera</taxon>
        <taxon>Dictyoptera</taxon>
        <taxon>Blattodea</taxon>
        <taxon>Blattoidea</taxon>
        <taxon>Termitoidae</taxon>
        <taxon>Termopsidae</taxon>
        <taxon>Zootermopsis</taxon>
    </lineage>
</organism>
<feature type="transmembrane region" description="Helical" evidence="8">
    <location>
        <begin position="255"/>
        <end position="279"/>
    </location>
</feature>
<dbReference type="GO" id="GO:0007165">
    <property type="term" value="P:signal transduction"/>
    <property type="evidence" value="ECO:0007669"/>
    <property type="project" value="UniProtKB-KW"/>
</dbReference>
<evidence type="ECO:0000256" key="1">
    <source>
        <dbReference type="ARBA" id="ARBA00004651"/>
    </source>
</evidence>
<dbReference type="OMA" id="CIASWII"/>
<keyword evidence="4 8" id="KW-1133">Transmembrane helix</keyword>
<dbReference type="GO" id="GO:0043025">
    <property type="term" value="C:neuronal cell body"/>
    <property type="evidence" value="ECO:0007669"/>
    <property type="project" value="TreeGrafter"/>
</dbReference>
<evidence type="ECO:0000256" key="8">
    <source>
        <dbReference type="RuleBase" id="RU363108"/>
    </source>
</evidence>
<dbReference type="GO" id="GO:0005886">
    <property type="term" value="C:plasma membrane"/>
    <property type="evidence" value="ECO:0007669"/>
    <property type="project" value="UniProtKB-SubCell"/>
</dbReference>
<dbReference type="InterPro" id="IPR013604">
    <property type="entry name" value="7TM_chemorcpt"/>
</dbReference>
<keyword evidence="2 8" id="KW-1003">Cell membrane</keyword>
<feature type="transmembrane region" description="Helical" evidence="8">
    <location>
        <begin position="159"/>
        <end position="181"/>
    </location>
</feature>
<accession>A0A067QR19</accession>
<evidence type="ECO:0000256" key="7">
    <source>
        <dbReference type="ARBA" id="ARBA00023224"/>
    </source>
</evidence>
<gene>
    <name evidence="9" type="ORF">L798_14138</name>
</gene>
<keyword evidence="7 8" id="KW-0807">Transducer</keyword>
<evidence type="ECO:0000256" key="4">
    <source>
        <dbReference type="ARBA" id="ARBA00022989"/>
    </source>
</evidence>
<dbReference type="eggNOG" id="ENOG502SPS2">
    <property type="taxonomic scope" value="Eukaryota"/>
</dbReference>
<keyword evidence="10" id="KW-1185">Reference proteome</keyword>
<dbReference type="Pfam" id="PF08395">
    <property type="entry name" value="7tm_7"/>
    <property type="match status" value="1"/>
</dbReference>
<comment type="similarity">
    <text evidence="8">Belongs to the insect chemoreceptor superfamily. Gustatory receptor (GR) family.</text>
</comment>
<evidence type="ECO:0000256" key="5">
    <source>
        <dbReference type="ARBA" id="ARBA00023136"/>
    </source>
</evidence>
<dbReference type="Proteomes" id="UP000027135">
    <property type="component" value="Unassembled WGS sequence"/>
</dbReference>
<keyword evidence="6 8" id="KW-0675">Receptor</keyword>
<comment type="function">
    <text evidence="8">Gustatory receptor which mediates acceptance or avoidance behavior, depending on its substrates.</text>
</comment>
<evidence type="ECO:0000313" key="9">
    <source>
        <dbReference type="EMBL" id="KDR11871.1"/>
    </source>
</evidence>
<dbReference type="GO" id="GO:0030425">
    <property type="term" value="C:dendrite"/>
    <property type="evidence" value="ECO:0007669"/>
    <property type="project" value="TreeGrafter"/>
</dbReference>
<protein>
    <recommendedName>
        <fullName evidence="8">Gustatory receptor</fullName>
    </recommendedName>
</protein>
<dbReference type="OrthoDB" id="6625921at2759"/>
<dbReference type="STRING" id="136037.A0A067QR19"/>
<keyword evidence="3 8" id="KW-0812">Transmembrane</keyword>